<reference evidence="5 9" key="3">
    <citation type="journal article" date="2023" name="Front. Microbiol.">
        <title>Phylogeography and host specificity of Pasteurellaceae pathogenic to sea-farmed fish in the north-east Atlantic.</title>
        <authorList>
            <person name="Gulla S."/>
            <person name="Colquhoun D.J."/>
            <person name="Olsen A.B."/>
            <person name="Spilsberg B."/>
            <person name="Lagesen K."/>
            <person name="Aakesson C.P."/>
            <person name="Strom S."/>
            <person name="Manji F."/>
            <person name="Birkbeck T.H."/>
            <person name="Nilsen H.K."/>
        </authorList>
    </citation>
    <scope>NUCLEOTIDE SEQUENCE [LARGE SCALE GENOMIC DNA]</scope>
    <source>
        <strain evidence="5 9">VIO11850</strain>
    </source>
</reference>
<dbReference type="PROSITE" id="PS00894">
    <property type="entry name" value="HTH_DEOR_1"/>
    <property type="match status" value="1"/>
</dbReference>
<evidence type="ECO:0000259" key="4">
    <source>
        <dbReference type="PROSITE" id="PS51000"/>
    </source>
</evidence>
<dbReference type="SMART" id="SM01134">
    <property type="entry name" value="DeoRC"/>
    <property type="match status" value="1"/>
</dbReference>
<dbReference type="Proteomes" id="UP001236239">
    <property type="component" value="Unassembled WGS sequence"/>
</dbReference>
<dbReference type="AlphaFoldDB" id="A0A1H7WN96"/>
<dbReference type="Proteomes" id="UP000198883">
    <property type="component" value="Unassembled WGS sequence"/>
</dbReference>
<protein>
    <submittedName>
        <fullName evidence="7">DeoR family transcriptional regulator, aga operon transcriptional repressor/DeoR family transcriptional regulator, fructose operon transcriptional repressor</fullName>
    </submittedName>
    <submittedName>
        <fullName evidence="5">DeoR/GlpR family DNA-binding transcription regulator</fullName>
    </submittedName>
</protein>
<dbReference type="InterPro" id="IPR018356">
    <property type="entry name" value="Tscrpt_reg_HTH_DeoR_CS"/>
</dbReference>
<gene>
    <name evidence="5" type="ORF">QJT92_03035</name>
    <name evidence="6" type="ORF">QJU93_04135</name>
    <name evidence="7" type="ORF">SAMN05444853_1097</name>
</gene>
<dbReference type="EMBL" id="FOBN01000009">
    <property type="protein sequence ID" value="SEM22437.1"/>
    <property type="molecule type" value="Genomic_DNA"/>
</dbReference>
<evidence type="ECO:0000313" key="5">
    <source>
        <dbReference type="EMBL" id="MDP8084906.1"/>
    </source>
</evidence>
<dbReference type="GeneID" id="83545511"/>
<dbReference type="PRINTS" id="PR00037">
    <property type="entry name" value="HTHLACR"/>
</dbReference>
<reference evidence="7" key="1">
    <citation type="submission" date="2016-10" db="EMBL/GenBank/DDBJ databases">
        <authorList>
            <person name="de Groot N.N."/>
        </authorList>
    </citation>
    <scope>NUCLEOTIDE SEQUENCE [LARGE SCALE GENOMIC DNA]</scope>
    <source>
        <strain evidence="7">DSM 24204</strain>
    </source>
</reference>
<evidence type="ECO:0000256" key="3">
    <source>
        <dbReference type="ARBA" id="ARBA00023163"/>
    </source>
</evidence>
<evidence type="ECO:0000313" key="7">
    <source>
        <dbReference type="EMBL" id="SEM22437.1"/>
    </source>
</evidence>
<sequence>MKKSPVQRRAEILSRLRQGIISSPIQLAELFDVSVMTIHRDLKQLDAEGYLSKQYGGAVVNQKSFLSTHIEKRTTINAQAKKRIAEFAATQLIDPEFDSIVIDSGSTTLALVNALPDTPMTVMVNGISSLAILSQHEQTNVYSLGGRLNSNIMAFEGTVACDMLNKCHFTKAFIGTDGIDLEAGFSTTDTANAQLTRLMAQQAKEVYVLADLSKFGQCAFASIMNFEDITGIVTEKGVSEEFRTVLEQNNVQLFEVENDEC</sequence>
<evidence type="ECO:0000313" key="8">
    <source>
        <dbReference type="Proteomes" id="UP000198883"/>
    </source>
</evidence>
<feature type="domain" description="HTH deoR-type" evidence="4">
    <location>
        <begin position="5"/>
        <end position="60"/>
    </location>
</feature>
<dbReference type="InterPro" id="IPR050313">
    <property type="entry name" value="Carb_Metab_HTH_regulators"/>
</dbReference>
<organism evidence="7 8">
    <name type="scientific">Phocoenobacter skyensis</name>
    <dbReference type="NCBI Taxonomy" id="97481"/>
    <lineage>
        <taxon>Bacteria</taxon>
        <taxon>Pseudomonadati</taxon>
        <taxon>Pseudomonadota</taxon>
        <taxon>Gammaproteobacteria</taxon>
        <taxon>Pasteurellales</taxon>
        <taxon>Pasteurellaceae</taxon>
        <taxon>Phocoenobacter</taxon>
    </lineage>
</organism>
<evidence type="ECO:0000256" key="2">
    <source>
        <dbReference type="ARBA" id="ARBA00023125"/>
    </source>
</evidence>
<dbReference type="Proteomes" id="UP001224812">
    <property type="component" value="Unassembled WGS sequence"/>
</dbReference>
<dbReference type="Gene3D" id="3.40.50.1360">
    <property type="match status" value="1"/>
</dbReference>
<reference evidence="8" key="2">
    <citation type="submission" date="2016-10" db="EMBL/GenBank/DDBJ databases">
        <authorList>
            <person name="Varghese N."/>
            <person name="Submissions S."/>
        </authorList>
    </citation>
    <scope>NUCLEOTIDE SEQUENCE [LARGE SCALE GENOMIC DNA]</scope>
    <source>
        <strain evidence="8">DSM 24204</strain>
    </source>
</reference>
<dbReference type="STRING" id="97481.SAMN05444853_1097"/>
<accession>A0A1H7WN96</accession>
<dbReference type="OrthoDB" id="5685843at2"/>
<dbReference type="GO" id="GO:0003700">
    <property type="term" value="F:DNA-binding transcription factor activity"/>
    <property type="evidence" value="ECO:0007669"/>
    <property type="project" value="InterPro"/>
</dbReference>
<keyword evidence="1" id="KW-0805">Transcription regulation</keyword>
<dbReference type="GO" id="GO:0003677">
    <property type="term" value="F:DNA binding"/>
    <property type="evidence" value="ECO:0007669"/>
    <property type="project" value="UniProtKB-KW"/>
</dbReference>
<dbReference type="EMBL" id="JASAVS010000004">
    <property type="protein sequence ID" value="MDP8084906.1"/>
    <property type="molecule type" value="Genomic_DNA"/>
</dbReference>
<dbReference type="InterPro" id="IPR036390">
    <property type="entry name" value="WH_DNA-bd_sf"/>
</dbReference>
<evidence type="ECO:0000256" key="1">
    <source>
        <dbReference type="ARBA" id="ARBA00023015"/>
    </source>
</evidence>
<dbReference type="PROSITE" id="PS51000">
    <property type="entry name" value="HTH_DEOR_2"/>
    <property type="match status" value="1"/>
</dbReference>
<keyword evidence="2 5" id="KW-0238">DNA-binding</keyword>
<dbReference type="Gene3D" id="1.10.10.10">
    <property type="entry name" value="Winged helix-like DNA-binding domain superfamily/Winged helix DNA-binding domain"/>
    <property type="match status" value="1"/>
</dbReference>
<name>A0A1H7WN96_9PAST</name>
<evidence type="ECO:0000313" key="6">
    <source>
        <dbReference type="EMBL" id="MDP8172541.1"/>
    </source>
</evidence>
<dbReference type="InterPro" id="IPR036388">
    <property type="entry name" value="WH-like_DNA-bd_sf"/>
</dbReference>
<dbReference type="SUPFAM" id="SSF100950">
    <property type="entry name" value="NagB/RpiA/CoA transferase-like"/>
    <property type="match status" value="1"/>
</dbReference>
<dbReference type="PANTHER" id="PTHR30363">
    <property type="entry name" value="HTH-TYPE TRANSCRIPTIONAL REGULATOR SRLR-RELATED"/>
    <property type="match status" value="1"/>
</dbReference>
<dbReference type="SUPFAM" id="SSF46785">
    <property type="entry name" value="Winged helix' DNA-binding domain"/>
    <property type="match status" value="1"/>
</dbReference>
<dbReference type="RefSeq" id="WP_090921361.1">
    <property type="nucleotide sequence ID" value="NZ_CP016180.1"/>
</dbReference>
<dbReference type="EMBL" id="JASAYQ010000005">
    <property type="protein sequence ID" value="MDP8172541.1"/>
    <property type="molecule type" value="Genomic_DNA"/>
</dbReference>
<dbReference type="Pfam" id="PF00455">
    <property type="entry name" value="DeoRC"/>
    <property type="match status" value="1"/>
</dbReference>
<keyword evidence="9" id="KW-1185">Reference proteome</keyword>
<dbReference type="Pfam" id="PF08220">
    <property type="entry name" value="HTH_DeoR"/>
    <property type="match status" value="1"/>
</dbReference>
<evidence type="ECO:0000313" key="9">
    <source>
        <dbReference type="Proteomes" id="UP001224812"/>
    </source>
</evidence>
<dbReference type="PANTHER" id="PTHR30363:SF44">
    <property type="entry name" value="AGA OPERON TRANSCRIPTIONAL REPRESSOR-RELATED"/>
    <property type="match status" value="1"/>
</dbReference>
<dbReference type="InterPro" id="IPR037171">
    <property type="entry name" value="NagB/RpiA_transferase-like"/>
</dbReference>
<reference evidence="6" key="4">
    <citation type="journal article" date="2023" name="Front. Microbiol.">
        <title>Phylogeography and host specificity of Pasteurellaceae pathogenic to sea-farmed fish in the north-east Atlantic.</title>
        <authorList>
            <person name="Gulla S."/>
            <person name="Colquhoun D.J."/>
            <person name="Olsen A.B."/>
            <person name="Spilsberg B."/>
            <person name="Lagesen K."/>
            <person name="Aakesson C.P."/>
            <person name="Strom S."/>
            <person name="Manji F."/>
            <person name="Birkbeck T.H."/>
            <person name="Nilsen H.K."/>
        </authorList>
    </citation>
    <scope>NUCLEOTIDE SEQUENCE</scope>
    <source>
        <strain evidence="6">TW16_20</strain>
    </source>
</reference>
<dbReference type="SMART" id="SM00420">
    <property type="entry name" value="HTH_DEOR"/>
    <property type="match status" value="1"/>
</dbReference>
<proteinExistence type="predicted"/>
<dbReference type="InterPro" id="IPR001034">
    <property type="entry name" value="DeoR_HTH"/>
</dbReference>
<keyword evidence="3" id="KW-0804">Transcription</keyword>
<dbReference type="InterPro" id="IPR014036">
    <property type="entry name" value="DeoR-like_C"/>
</dbReference>